<name>A0A367FP72_9ACTN</name>
<dbReference type="AlphaFoldDB" id="A0A367FP72"/>
<gene>
    <name evidence="1" type="ORF">DQ384_07785</name>
</gene>
<accession>A0A367FP72</accession>
<evidence type="ECO:0008006" key="3">
    <source>
        <dbReference type="Google" id="ProtNLM"/>
    </source>
</evidence>
<proteinExistence type="predicted"/>
<dbReference type="GO" id="GO:0006355">
    <property type="term" value="P:regulation of DNA-templated transcription"/>
    <property type="evidence" value="ECO:0007669"/>
    <property type="project" value="InterPro"/>
</dbReference>
<dbReference type="InterPro" id="IPR013321">
    <property type="entry name" value="Arc_rbn_hlx_hlx"/>
</dbReference>
<dbReference type="InterPro" id="IPR010985">
    <property type="entry name" value="Ribbon_hlx_hlx"/>
</dbReference>
<dbReference type="SUPFAM" id="SSF47598">
    <property type="entry name" value="Ribbon-helix-helix"/>
    <property type="match status" value="1"/>
</dbReference>
<keyword evidence="2" id="KW-1185">Reference proteome</keyword>
<dbReference type="Gene3D" id="1.10.1220.10">
    <property type="entry name" value="Met repressor-like"/>
    <property type="match status" value="1"/>
</dbReference>
<dbReference type="Proteomes" id="UP000253094">
    <property type="component" value="Unassembled WGS sequence"/>
</dbReference>
<dbReference type="EMBL" id="QOIL01000004">
    <property type="protein sequence ID" value="RCG31480.1"/>
    <property type="molecule type" value="Genomic_DNA"/>
</dbReference>
<evidence type="ECO:0000313" key="1">
    <source>
        <dbReference type="EMBL" id="RCG31480.1"/>
    </source>
</evidence>
<sequence>MDRVADAELLSRAGSCAFEFDHSPVRFPRYKAMVVAPRVMRASGSDRQVSLVVPQSGTVDCMAETRLRLPDETYEQIKQIASGDAQSVNSAMVVAIEEYIARRRRERYQAMGRKIAERDRELLERLAR</sequence>
<comment type="caution">
    <text evidence="1">The sequence shown here is derived from an EMBL/GenBank/DDBJ whole genome shotgun (WGS) entry which is preliminary data.</text>
</comment>
<evidence type="ECO:0000313" key="2">
    <source>
        <dbReference type="Proteomes" id="UP000253094"/>
    </source>
</evidence>
<reference evidence="1 2" key="1">
    <citation type="submission" date="2018-06" db="EMBL/GenBank/DDBJ databases">
        <title>Sphaerisporangium craniellae sp. nov., isolated from a marine sponge in the South China Sea.</title>
        <authorList>
            <person name="Li L."/>
        </authorList>
    </citation>
    <scope>NUCLEOTIDE SEQUENCE [LARGE SCALE GENOMIC DNA]</scope>
    <source>
        <strain evidence="1 2">CCTCC AA 208026</strain>
    </source>
</reference>
<organism evidence="1 2">
    <name type="scientific">Sphaerisporangium album</name>
    <dbReference type="NCBI Taxonomy" id="509200"/>
    <lineage>
        <taxon>Bacteria</taxon>
        <taxon>Bacillati</taxon>
        <taxon>Actinomycetota</taxon>
        <taxon>Actinomycetes</taxon>
        <taxon>Streptosporangiales</taxon>
        <taxon>Streptosporangiaceae</taxon>
        <taxon>Sphaerisporangium</taxon>
    </lineage>
</organism>
<protein>
    <recommendedName>
        <fullName evidence="3">Arc family DNA-binding protein</fullName>
    </recommendedName>
</protein>